<keyword evidence="6 8" id="KW-1133">Transmembrane helix</keyword>
<evidence type="ECO:0000313" key="9">
    <source>
        <dbReference type="EMBL" id="PWK10098.1"/>
    </source>
</evidence>
<feature type="transmembrane region" description="Helical" evidence="8">
    <location>
        <begin position="77"/>
        <end position="95"/>
    </location>
</feature>
<evidence type="ECO:0000256" key="5">
    <source>
        <dbReference type="ARBA" id="ARBA00022692"/>
    </source>
</evidence>
<evidence type="ECO:0000256" key="6">
    <source>
        <dbReference type="ARBA" id="ARBA00022989"/>
    </source>
</evidence>
<dbReference type="AlphaFoldDB" id="A0A2V1ZWP7"/>
<keyword evidence="3" id="KW-0813">Transport</keyword>
<dbReference type="RefSeq" id="WP_109591568.1">
    <property type="nucleotide sequence ID" value="NZ_CAJGZY010000004.1"/>
</dbReference>
<dbReference type="NCBIfam" id="TIGR00688">
    <property type="entry name" value="rarD"/>
    <property type="match status" value="1"/>
</dbReference>
<keyword evidence="5 8" id="KW-0812">Transmembrane</keyword>
<dbReference type="GO" id="GO:0005886">
    <property type="term" value="C:plasma membrane"/>
    <property type="evidence" value="ECO:0007669"/>
    <property type="project" value="UniProtKB-SubCell"/>
</dbReference>
<gene>
    <name evidence="9" type="ORF">C8D84_1105</name>
</gene>
<keyword evidence="10" id="KW-1185">Reference proteome</keyword>
<evidence type="ECO:0000313" key="10">
    <source>
        <dbReference type="Proteomes" id="UP000245655"/>
    </source>
</evidence>
<dbReference type="Proteomes" id="UP000245655">
    <property type="component" value="Unassembled WGS sequence"/>
</dbReference>
<keyword evidence="7 8" id="KW-0472">Membrane</keyword>
<sequence length="356" mass="40539">MLTTNQTSQGTIAAVAANFLYSLLFLFGLLMQPLSGTQVASWRVLMMLLSLVLLISVLKQWQHIFDYLKTLKTPKEWFLFIIPTPILGAQIWIFMWAPVNDLGLEVTLGYFLYPMIMIMVGRFFYSEDMSLLQWIATICAGAGIAYDVFQYGSISWATLFVCLGYPPYYLLRRKLAVPPITGLISDLVLLTPVVLIALYLNGGFALAISTDKFWYLLPLLGIISTAAMSLTMVASQKLPVSLFGTLCYLEPIFLFVFSITILHQSIDEGGSLFMYGMIFVALLMMIVDSALGYLARKRDDRLHGYNEPQVGSFPPRRRLKNRRIKGVLTAHRFRKIRKYQQKIHKMTRKIEELHSK</sequence>
<evidence type="ECO:0000256" key="7">
    <source>
        <dbReference type="ARBA" id="ARBA00023136"/>
    </source>
</evidence>
<feature type="transmembrane region" description="Helical" evidence="8">
    <location>
        <begin position="246"/>
        <end position="266"/>
    </location>
</feature>
<dbReference type="CDD" id="cd14686">
    <property type="entry name" value="bZIP"/>
    <property type="match status" value="1"/>
</dbReference>
<feature type="transmembrane region" description="Helical" evidence="8">
    <location>
        <begin position="183"/>
        <end position="207"/>
    </location>
</feature>
<feature type="transmembrane region" description="Helical" evidence="8">
    <location>
        <begin position="213"/>
        <end position="234"/>
    </location>
</feature>
<accession>A0A2V1ZWP7</accession>
<evidence type="ECO:0000256" key="4">
    <source>
        <dbReference type="ARBA" id="ARBA00022475"/>
    </source>
</evidence>
<dbReference type="InterPro" id="IPR004626">
    <property type="entry name" value="RarD"/>
</dbReference>
<feature type="transmembrane region" description="Helical" evidence="8">
    <location>
        <begin position="154"/>
        <end position="171"/>
    </location>
</feature>
<evidence type="ECO:0000256" key="3">
    <source>
        <dbReference type="ARBA" id="ARBA00022448"/>
    </source>
</evidence>
<organism evidence="9 10">
    <name type="scientific">Psychrobacter immobilis</name>
    <dbReference type="NCBI Taxonomy" id="498"/>
    <lineage>
        <taxon>Bacteria</taxon>
        <taxon>Pseudomonadati</taxon>
        <taxon>Pseudomonadota</taxon>
        <taxon>Gammaproteobacteria</taxon>
        <taxon>Moraxellales</taxon>
        <taxon>Moraxellaceae</taxon>
        <taxon>Psychrobacter</taxon>
    </lineage>
</organism>
<proteinExistence type="inferred from homology"/>
<evidence type="ECO:0000256" key="2">
    <source>
        <dbReference type="ARBA" id="ARBA00007362"/>
    </source>
</evidence>
<dbReference type="EMBL" id="QGGM01000010">
    <property type="protein sequence ID" value="PWK10098.1"/>
    <property type="molecule type" value="Genomic_DNA"/>
</dbReference>
<name>A0A2V1ZWP7_PSYIM</name>
<feature type="transmembrane region" description="Helical" evidence="8">
    <location>
        <begin position="107"/>
        <end position="124"/>
    </location>
</feature>
<feature type="transmembrane region" description="Helical" evidence="8">
    <location>
        <begin position="131"/>
        <end position="148"/>
    </location>
</feature>
<comment type="subcellular location">
    <subcellularLocation>
        <location evidence="1">Cell membrane</location>
        <topology evidence="1">Multi-pass membrane protein</topology>
    </subcellularLocation>
</comment>
<dbReference type="GeneID" id="60255545"/>
<reference evidence="9 10" key="1">
    <citation type="submission" date="2018-05" db="EMBL/GenBank/DDBJ databases">
        <title>Genomic Encyclopedia of Type Strains, Phase IV (KMG-IV): sequencing the most valuable type-strain genomes for metagenomic binning, comparative biology and taxonomic classification.</title>
        <authorList>
            <person name="Goeker M."/>
        </authorList>
    </citation>
    <scope>NUCLEOTIDE SEQUENCE [LARGE SCALE GENOMIC DNA]</scope>
    <source>
        <strain evidence="9 10">DSM 7229</strain>
    </source>
</reference>
<feature type="transmembrane region" description="Helical" evidence="8">
    <location>
        <begin position="272"/>
        <end position="295"/>
    </location>
</feature>
<evidence type="ECO:0000256" key="8">
    <source>
        <dbReference type="SAM" id="Phobius"/>
    </source>
</evidence>
<comment type="caution">
    <text evidence="9">The sequence shown here is derived from an EMBL/GenBank/DDBJ whole genome shotgun (WGS) entry which is preliminary data.</text>
</comment>
<feature type="transmembrane region" description="Helical" evidence="8">
    <location>
        <begin position="40"/>
        <end position="57"/>
    </location>
</feature>
<keyword evidence="4" id="KW-1003">Cell membrane</keyword>
<protein>
    <submittedName>
        <fullName evidence="9">Chloramphenicol-sensitive protein RarD</fullName>
    </submittedName>
</protein>
<feature type="transmembrane region" description="Helical" evidence="8">
    <location>
        <begin position="12"/>
        <end position="34"/>
    </location>
</feature>
<evidence type="ECO:0000256" key="1">
    <source>
        <dbReference type="ARBA" id="ARBA00004651"/>
    </source>
</evidence>
<comment type="similarity">
    <text evidence="2">Belongs to the EamA transporter family.</text>
</comment>